<evidence type="ECO:0000313" key="3">
    <source>
        <dbReference type="EMBL" id="SSX07153.1"/>
    </source>
</evidence>
<reference evidence="4" key="2">
    <citation type="submission" date="2018-07" db="EMBL/GenBank/DDBJ databases">
        <authorList>
            <person name="Quirk P.G."/>
            <person name="Krulwich T.A."/>
        </authorList>
    </citation>
    <scope>NUCLEOTIDE SEQUENCE</scope>
</reference>
<dbReference type="PANTHER" id="PTHR10166:SF66">
    <property type="entry name" value="VWFA AND CACHE DOMAIN-CONTAINING PROTEIN CG16868"/>
    <property type="match status" value="1"/>
</dbReference>
<dbReference type="EMBL" id="UFQS01000834">
    <property type="protein sequence ID" value="SSX07153.1"/>
    <property type="molecule type" value="Genomic_DNA"/>
</dbReference>
<evidence type="ECO:0000256" key="1">
    <source>
        <dbReference type="SAM" id="MobiDB-lite"/>
    </source>
</evidence>
<dbReference type="EMBL" id="UFQT01000834">
    <property type="protein sequence ID" value="SSX27496.1"/>
    <property type="molecule type" value="Genomic_DNA"/>
</dbReference>
<dbReference type="InterPro" id="IPR029151">
    <property type="entry name" value="Sensor-like_sf"/>
</dbReference>
<reference evidence="3" key="1">
    <citation type="submission" date="2018-04" db="EMBL/GenBank/DDBJ databases">
        <authorList>
            <person name="Go L.Y."/>
            <person name="Mitchell J.A."/>
        </authorList>
    </citation>
    <scope>NUCLEOTIDE SEQUENCE</scope>
    <source>
        <tissue evidence="3">Whole organism</tissue>
    </source>
</reference>
<feature type="compositionally biased region" description="Acidic residues" evidence="1">
    <location>
        <begin position="414"/>
        <end position="434"/>
    </location>
</feature>
<evidence type="ECO:0000256" key="2">
    <source>
        <dbReference type="SAM" id="Phobius"/>
    </source>
</evidence>
<name>A0A336MB70_CULSO</name>
<dbReference type="InterPro" id="IPR036465">
    <property type="entry name" value="vWFA_dom_sf"/>
</dbReference>
<keyword evidence="2" id="KW-1133">Transmembrane helix</keyword>
<dbReference type="PANTHER" id="PTHR10166">
    <property type="entry name" value="VOLTAGE-DEPENDENT CALCIUM CHANNEL SUBUNIT ALPHA-2/DELTA-RELATED"/>
    <property type="match status" value="1"/>
</dbReference>
<proteinExistence type="predicted"/>
<sequence length="1758" mass="197483">MYEIKSLISKKKKRSKVKQKMKMILKWLCFVTIFLLLLVATTIGKSFANIYTTNVEEPNNNNNSTVLAQKTNNNKNNISIYKNVMLDADKIKLNQNLIQDQQKLSNEKQKIVTGLDPPKFSFLQSAAKLQQQQIPSLSSYTSSSSSSSLLSLPSSISSSVSNYNTNITYINDGSSSSSSSSPYNFGISDLAKAMDKKLKNIRNVELGASVVQDIYDSMEFSAVARNDVETVNKMSKKLNAKLKKTSNIINDVCNFIETEAPKITRNSCNKFNTFVTPCPATAAILSNNIASGWQQQQQQQQHYDGNSQNFVVATKTNPLFFDPLTASTTTTTTNNFANNNNNNLNANHKMDILNYLNLTSGSNNIANINNNNNNKIDYNNLASGINGGATIGGSGGIILNQGKIIMRNNHDNNNDDADDDEEDDESDLFGEDENNINNKNVLNNKLQNFITKRFNDEMNRNNNVQQLLKQPQFINMLNVKQHYFLSKYDQLTDNKCQYYFDDTHLRSLYISPIKNKHVLLLIDHGNSVSNDQIKLTKSLVKSIVQLLSSHDKIGIIAVSNKILLFKNEEFAKQYTSNNSNIANNTKNTDNNNTSSSNSTSQTGGEGGGGRIGGNVNINDDNIISDISALNFYSATQMTKKRIIDFIESLNQTKEATNHPLGFKYAFALLKQLYMQKNVNDVGKLQQQQQQANMQKQELPITFLYQFLNDVISQNYTKYGITVPTWLTLRKSEGKLYSLTDVSDINLISLALFTEYYEKNVSIDQNLMIHSPIVDAYSKDMIIPNTRACGNIGVFGMDLYLGDLAEDITYYTSYNDSYAFMIDISGKTLAHPSFPRPIMTKEEFFPIDISYLENVDGFAAIRREMLQKEAGVLTIGGNNNNNNNNKTYKYTWQRVAEFYIICIVSFSMKSEKPVLMGKIEKYSVDHTDNGLHDLLYHRLDLLPPLQPKSMCRYIKQLATFDAETLYLSSAAFQSPFSHLRINREGDVESNIQTIRAIMAYIRDVTDEIVNPGLRDDIKNDVLASLRVMTYLKRMHVNADTMKKYIIRRYVSTVNGVLQVYPGCLLESEFEATRRPWFLKAMEHPGRLVITEPYLDAGGAGYVVTVAYTIFQGRSDGQQFTTSSSSSERQTPMAVIALDFTQGFFYKLLLDASHLCGNNNIKCFLMDDKGYLIAHPDIILPAINNNRLLSEHLTAKESQVASDILNHERFVSKRLCNNYINRTVQRYYQFNISHTDIVTNLVQGEKTKYQIMLIPNTNIFIGIVNSSYDTGAFCPCSTVDRLCLNCNRMEQSECECPCECPLDVFEEKISLNSIESNSNSSSCRQYPEHLTSYTALAQGDEIEMQSCLTVSCDIYSSQYDCLGVLGCEWCQVDVDGESLLTTPFCTSSITCFNGVLGSSDPYGEPILGTTLVDPSIFSPGYSAVGSFAGAIMILCLIIALAMYCYRNTVDQTVINGHHLYGDSLQDNCGMPLSRFDYDDMSPDDCEMNNIRQNLLLHQTNNAVILPNLSSPYRVVSNYRRTNGGGESDLGYSTMTPQDDSEHLYISSGIDYPSVHNHNNSNSRHNNYNMSTSDLASINTSISSSYFPSTKFSNNYEYQQVPTTTQTQNTSSIGVISHQNKHNYHHSNNTSCNNTFNNLSNNSCSKPNSPLFCDTRLPLCSSPTTTLANQSSIVATQQKLILAPVTVHGHFFFVCTSVCMCVYEIVCVSFSKKKNKQKLYNIVSSHIKQIYTENLRLPSKVTSKFKLKILKTKENYHFTIE</sequence>
<protein>
    <submittedName>
        <fullName evidence="4">CSON014583 protein</fullName>
    </submittedName>
</protein>
<dbReference type="GO" id="GO:0005245">
    <property type="term" value="F:voltage-gated calcium channel activity"/>
    <property type="evidence" value="ECO:0007669"/>
    <property type="project" value="TreeGrafter"/>
</dbReference>
<accession>A0A336MB70</accession>
<feature type="region of interest" description="Disordered" evidence="1">
    <location>
        <begin position="578"/>
        <end position="612"/>
    </location>
</feature>
<feature type="transmembrane region" description="Helical" evidence="2">
    <location>
        <begin position="1419"/>
        <end position="1443"/>
    </location>
</feature>
<dbReference type="SUPFAM" id="SSF53300">
    <property type="entry name" value="vWA-like"/>
    <property type="match status" value="1"/>
</dbReference>
<keyword evidence="2" id="KW-0812">Transmembrane</keyword>
<dbReference type="InterPro" id="IPR051173">
    <property type="entry name" value="Ca_channel_alpha-2/delta"/>
</dbReference>
<dbReference type="Gene3D" id="3.30.450.20">
    <property type="entry name" value="PAS domain"/>
    <property type="match status" value="2"/>
</dbReference>
<dbReference type="SUPFAM" id="SSF103190">
    <property type="entry name" value="Sensory domain-like"/>
    <property type="match status" value="1"/>
</dbReference>
<feature type="compositionally biased region" description="Low complexity" evidence="1">
    <location>
        <begin position="578"/>
        <end position="602"/>
    </location>
</feature>
<feature type="compositionally biased region" description="Gly residues" evidence="1">
    <location>
        <begin position="603"/>
        <end position="612"/>
    </location>
</feature>
<dbReference type="VEuPathDB" id="VectorBase:CSON014583"/>
<feature type="region of interest" description="Disordered" evidence="1">
    <location>
        <begin position="410"/>
        <end position="436"/>
    </location>
</feature>
<evidence type="ECO:0000313" key="4">
    <source>
        <dbReference type="EMBL" id="SSX27496.1"/>
    </source>
</evidence>
<gene>
    <name evidence="4" type="primary">CSON014583</name>
</gene>
<keyword evidence="2" id="KW-0472">Membrane</keyword>
<organism evidence="4">
    <name type="scientific">Culicoides sonorensis</name>
    <name type="common">Biting midge</name>
    <dbReference type="NCBI Taxonomy" id="179676"/>
    <lineage>
        <taxon>Eukaryota</taxon>
        <taxon>Metazoa</taxon>
        <taxon>Ecdysozoa</taxon>
        <taxon>Arthropoda</taxon>
        <taxon>Hexapoda</taxon>
        <taxon>Insecta</taxon>
        <taxon>Pterygota</taxon>
        <taxon>Neoptera</taxon>
        <taxon>Endopterygota</taxon>
        <taxon>Diptera</taxon>
        <taxon>Nematocera</taxon>
        <taxon>Chironomoidea</taxon>
        <taxon>Ceratopogonidae</taxon>
        <taxon>Ceratopogoninae</taxon>
        <taxon>Culicoides</taxon>
        <taxon>Monoculicoides</taxon>
    </lineage>
</organism>
<dbReference type="GO" id="GO:0005891">
    <property type="term" value="C:voltage-gated calcium channel complex"/>
    <property type="evidence" value="ECO:0007669"/>
    <property type="project" value="TreeGrafter"/>
</dbReference>